<accession>A0A2N5N1S8</accession>
<keyword evidence="2" id="KW-1185">Reference proteome</keyword>
<comment type="caution">
    <text evidence="1">The sequence shown here is derived from an EMBL/GenBank/DDBJ whole genome shotgun (WGS) entry which is preliminary data.</text>
</comment>
<protein>
    <recommendedName>
        <fullName evidence="3">Phage protein</fullName>
    </recommendedName>
</protein>
<organism evidence="1 2">
    <name type="scientific">Paenibacillus pasadenensis</name>
    <dbReference type="NCBI Taxonomy" id="217090"/>
    <lineage>
        <taxon>Bacteria</taxon>
        <taxon>Bacillati</taxon>
        <taxon>Bacillota</taxon>
        <taxon>Bacilli</taxon>
        <taxon>Bacillales</taxon>
        <taxon>Paenibacillaceae</taxon>
        <taxon>Paenibacillus</taxon>
    </lineage>
</organism>
<evidence type="ECO:0008006" key="3">
    <source>
        <dbReference type="Google" id="ProtNLM"/>
    </source>
</evidence>
<dbReference type="AlphaFoldDB" id="A0A2N5N1S8"/>
<evidence type="ECO:0000313" key="1">
    <source>
        <dbReference type="EMBL" id="PLT44273.1"/>
    </source>
</evidence>
<gene>
    <name evidence="1" type="ORF">B8V81_2704</name>
</gene>
<reference evidence="1 2" key="1">
    <citation type="submission" date="2017-05" db="EMBL/GenBank/DDBJ databases">
        <title>Functional genome analysis of Paenibacillus pasadenensis strain R16: insights on endophytic life style and antifungal activity.</title>
        <authorList>
            <person name="Passera A."/>
            <person name="Marcolungo L."/>
            <person name="Casati P."/>
            <person name="Brasca M."/>
            <person name="Quaglino F."/>
            <person name="Delledonne M."/>
        </authorList>
    </citation>
    <scope>NUCLEOTIDE SEQUENCE [LARGE SCALE GENOMIC DNA]</scope>
    <source>
        <strain evidence="1 2">R16</strain>
    </source>
</reference>
<name>A0A2N5N1S8_9BACL</name>
<proteinExistence type="predicted"/>
<sequence>MKMNEYRLLDGSLLMTDGKLLLLKRPGREPEPATAEEALPELLELLEAQRVSKVARLQMEIAQALDESMKLGAESAAKIVIDAYRPVLDERTTQ</sequence>
<dbReference type="EMBL" id="NFEZ01000004">
    <property type="protein sequence ID" value="PLT44273.1"/>
    <property type="molecule type" value="Genomic_DNA"/>
</dbReference>
<evidence type="ECO:0000313" key="2">
    <source>
        <dbReference type="Proteomes" id="UP000234789"/>
    </source>
</evidence>
<dbReference type="Proteomes" id="UP000234789">
    <property type="component" value="Unassembled WGS sequence"/>
</dbReference>